<proteinExistence type="predicted"/>
<keyword evidence="2" id="KW-1185">Reference proteome</keyword>
<dbReference type="Proteomes" id="UP001567538">
    <property type="component" value="Unassembled WGS sequence"/>
</dbReference>
<sequence>MKRIDNLCRNSQDNSDRFQFVKNHYQCYAEEASNHSKAEHYPARVVTTSNSSLITCKRNADFCRKCLKLTAMNMQIT</sequence>
<dbReference type="EMBL" id="JBEAFC010000009">
    <property type="protein sequence ID" value="KAL1539857.1"/>
    <property type="molecule type" value="Genomic_DNA"/>
</dbReference>
<evidence type="ECO:0000313" key="2">
    <source>
        <dbReference type="Proteomes" id="UP001567538"/>
    </source>
</evidence>
<reference evidence="1 2" key="1">
    <citation type="submission" date="2024-06" db="EMBL/GenBank/DDBJ databases">
        <title>A chromosome level genome sequence of Diviner's sage (Salvia divinorum).</title>
        <authorList>
            <person name="Ford S.A."/>
            <person name="Ro D.-K."/>
            <person name="Ness R.W."/>
            <person name="Phillips M.A."/>
        </authorList>
    </citation>
    <scope>NUCLEOTIDE SEQUENCE [LARGE SCALE GENOMIC DNA]</scope>
    <source>
        <strain evidence="1">SAF-2024a</strain>
        <tissue evidence="1">Leaf</tissue>
    </source>
</reference>
<evidence type="ECO:0000313" key="1">
    <source>
        <dbReference type="EMBL" id="KAL1539857.1"/>
    </source>
</evidence>
<protein>
    <submittedName>
        <fullName evidence="1">Uncharacterized protein</fullName>
    </submittedName>
</protein>
<accession>A0ABD1G6W3</accession>
<gene>
    <name evidence="1" type="ORF">AAHA92_24289</name>
</gene>
<name>A0ABD1G6W3_SALDI</name>
<comment type="caution">
    <text evidence="1">The sequence shown here is derived from an EMBL/GenBank/DDBJ whole genome shotgun (WGS) entry which is preliminary data.</text>
</comment>
<organism evidence="1 2">
    <name type="scientific">Salvia divinorum</name>
    <name type="common">Maria pastora</name>
    <name type="synonym">Diviner's sage</name>
    <dbReference type="NCBI Taxonomy" id="28513"/>
    <lineage>
        <taxon>Eukaryota</taxon>
        <taxon>Viridiplantae</taxon>
        <taxon>Streptophyta</taxon>
        <taxon>Embryophyta</taxon>
        <taxon>Tracheophyta</taxon>
        <taxon>Spermatophyta</taxon>
        <taxon>Magnoliopsida</taxon>
        <taxon>eudicotyledons</taxon>
        <taxon>Gunneridae</taxon>
        <taxon>Pentapetalae</taxon>
        <taxon>asterids</taxon>
        <taxon>lamiids</taxon>
        <taxon>Lamiales</taxon>
        <taxon>Lamiaceae</taxon>
        <taxon>Nepetoideae</taxon>
        <taxon>Mentheae</taxon>
        <taxon>Salviinae</taxon>
        <taxon>Salvia</taxon>
        <taxon>Salvia subgen. Calosphace</taxon>
    </lineage>
</organism>
<dbReference type="AlphaFoldDB" id="A0ABD1G6W3"/>